<evidence type="ECO:0000313" key="3">
    <source>
        <dbReference type="EMBL" id="KAK3321742.1"/>
    </source>
</evidence>
<evidence type="ECO:0000256" key="1">
    <source>
        <dbReference type="ARBA" id="ARBA00022786"/>
    </source>
</evidence>
<reference evidence="3" key="2">
    <citation type="submission" date="2023-06" db="EMBL/GenBank/DDBJ databases">
        <authorList>
            <consortium name="Lawrence Berkeley National Laboratory"/>
            <person name="Haridas S."/>
            <person name="Hensen N."/>
            <person name="Bonometti L."/>
            <person name="Westerberg I."/>
            <person name="Brannstrom I.O."/>
            <person name="Guillou S."/>
            <person name="Cros-Aarteil S."/>
            <person name="Calhoun S."/>
            <person name="Kuo A."/>
            <person name="Mondo S."/>
            <person name="Pangilinan J."/>
            <person name="Riley R."/>
            <person name="Labutti K."/>
            <person name="Andreopoulos B."/>
            <person name="Lipzen A."/>
            <person name="Chen C."/>
            <person name="Yanf M."/>
            <person name="Daum C."/>
            <person name="Ng V."/>
            <person name="Clum A."/>
            <person name="Steindorff A."/>
            <person name="Ohm R."/>
            <person name="Martin F."/>
            <person name="Silar P."/>
            <person name="Natvig D."/>
            <person name="Lalanne C."/>
            <person name="Gautier V."/>
            <person name="Ament-Velasquez S.L."/>
            <person name="Kruys A."/>
            <person name="Hutchinson M.I."/>
            <person name="Powell A.J."/>
            <person name="Barry K."/>
            <person name="Miller A.N."/>
            <person name="Grigoriev I.V."/>
            <person name="Debuchy R."/>
            <person name="Gladieux P."/>
            <person name="Thoren M.H."/>
            <person name="Johannesson H."/>
        </authorList>
    </citation>
    <scope>NUCLEOTIDE SEQUENCE</scope>
    <source>
        <strain evidence="3">CBS 118394</strain>
    </source>
</reference>
<dbReference type="InterPro" id="IPR050113">
    <property type="entry name" value="Ub_conjugating_enzyme"/>
</dbReference>
<dbReference type="PROSITE" id="PS50127">
    <property type="entry name" value="UBC_2"/>
    <property type="match status" value="1"/>
</dbReference>
<dbReference type="EMBL" id="JAUEDM010000003">
    <property type="protein sequence ID" value="KAK3321742.1"/>
    <property type="molecule type" value="Genomic_DNA"/>
</dbReference>
<feature type="domain" description="UBC core" evidence="2">
    <location>
        <begin position="17"/>
        <end position="135"/>
    </location>
</feature>
<dbReference type="PANTHER" id="PTHR24067">
    <property type="entry name" value="UBIQUITIN-CONJUGATING ENZYME E2"/>
    <property type="match status" value="1"/>
</dbReference>
<gene>
    <name evidence="3" type="ORF">B0H66DRAFT_601225</name>
</gene>
<dbReference type="Pfam" id="PF00179">
    <property type="entry name" value="UQ_con"/>
    <property type="match status" value="1"/>
</dbReference>
<dbReference type="AlphaFoldDB" id="A0AAE0IAV1"/>
<comment type="caution">
    <text evidence="3">The sequence shown here is derived from an EMBL/GenBank/DDBJ whole genome shotgun (WGS) entry which is preliminary data.</text>
</comment>
<dbReference type="SUPFAM" id="SSF54495">
    <property type="entry name" value="UBC-like"/>
    <property type="match status" value="1"/>
</dbReference>
<dbReference type="Gene3D" id="3.10.110.10">
    <property type="entry name" value="Ubiquitin Conjugating Enzyme"/>
    <property type="match status" value="1"/>
</dbReference>
<evidence type="ECO:0000313" key="4">
    <source>
        <dbReference type="Proteomes" id="UP001283341"/>
    </source>
</evidence>
<accession>A0AAE0IAV1</accession>
<proteinExistence type="predicted"/>
<reference evidence="3" key="1">
    <citation type="journal article" date="2023" name="Mol. Phylogenet. Evol.">
        <title>Genome-scale phylogeny and comparative genomics of the fungal order Sordariales.</title>
        <authorList>
            <person name="Hensen N."/>
            <person name="Bonometti L."/>
            <person name="Westerberg I."/>
            <person name="Brannstrom I.O."/>
            <person name="Guillou S."/>
            <person name="Cros-Aarteil S."/>
            <person name="Calhoun S."/>
            <person name="Haridas S."/>
            <person name="Kuo A."/>
            <person name="Mondo S."/>
            <person name="Pangilinan J."/>
            <person name="Riley R."/>
            <person name="LaButti K."/>
            <person name="Andreopoulos B."/>
            <person name="Lipzen A."/>
            <person name="Chen C."/>
            <person name="Yan M."/>
            <person name="Daum C."/>
            <person name="Ng V."/>
            <person name="Clum A."/>
            <person name="Steindorff A."/>
            <person name="Ohm R.A."/>
            <person name="Martin F."/>
            <person name="Silar P."/>
            <person name="Natvig D.O."/>
            <person name="Lalanne C."/>
            <person name="Gautier V."/>
            <person name="Ament-Velasquez S.L."/>
            <person name="Kruys A."/>
            <person name="Hutchinson M.I."/>
            <person name="Powell A.J."/>
            <person name="Barry K."/>
            <person name="Miller A.N."/>
            <person name="Grigoriev I.V."/>
            <person name="Debuchy R."/>
            <person name="Gladieux P."/>
            <person name="Hiltunen Thoren M."/>
            <person name="Johannesson H."/>
        </authorList>
    </citation>
    <scope>NUCLEOTIDE SEQUENCE</scope>
    <source>
        <strain evidence="3">CBS 118394</strain>
    </source>
</reference>
<organism evidence="3 4">
    <name type="scientific">Apodospora peruviana</name>
    <dbReference type="NCBI Taxonomy" id="516989"/>
    <lineage>
        <taxon>Eukaryota</taxon>
        <taxon>Fungi</taxon>
        <taxon>Dikarya</taxon>
        <taxon>Ascomycota</taxon>
        <taxon>Pezizomycotina</taxon>
        <taxon>Sordariomycetes</taxon>
        <taxon>Sordariomycetidae</taxon>
        <taxon>Sordariales</taxon>
        <taxon>Lasiosphaeriaceae</taxon>
        <taxon>Apodospora</taxon>
    </lineage>
</organism>
<dbReference type="SMART" id="SM00212">
    <property type="entry name" value="UBCc"/>
    <property type="match status" value="1"/>
</dbReference>
<dbReference type="Proteomes" id="UP001283341">
    <property type="component" value="Unassembled WGS sequence"/>
</dbReference>
<sequence>MSGGGSLFSQKRTIWRTSSRFLLAEIKAMAGNEHEDIDVFVSERDMGYWKVVLQAPDGSPNEGGVFVLDVDVGVDFPRVPLTIRFVTPILHPNISKQGRICHPIFDREWNRTLRIYQILNAHLRPPDDSRVPRYD</sequence>
<evidence type="ECO:0000259" key="2">
    <source>
        <dbReference type="PROSITE" id="PS50127"/>
    </source>
</evidence>
<protein>
    <submittedName>
        <fullName evidence="3">Ubiquitin-conjugating enzyme/RWD-like protein</fullName>
    </submittedName>
</protein>
<keyword evidence="4" id="KW-1185">Reference proteome</keyword>
<name>A0AAE0IAV1_9PEZI</name>
<dbReference type="InterPro" id="IPR000608">
    <property type="entry name" value="UBC"/>
</dbReference>
<keyword evidence="1" id="KW-0833">Ubl conjugation pathway</keyword>
<dbReference type="InterPro" id="IPR016135">
    <property type="entry name" value="UBQ-conjugating_enzyme/RWD"/>
</dbReference>